<name>A0A2I2L489_9VIRU</name>
<dbReference type="Proteomes" id="UP000236316">
    <property type="component" value="Segment"/>
</dbReference>
<keyword evidence="1" id="KW-0175">Coiled coil</keyword>
<protein>
    <submittedName>
        <fullName evidence="2">Transmembrane domain-containing protein</fullName>
    </submittedName>
</protein>
<sequence>MLSRSLRTVGNRLLITNVFHNKSPHLLFNTLKLNTNGYRKQLYNTNLVKDNNIKLINMSLKDENNSNSVNLYVNMFNKNLYNTRYKILVKIEEDIKNCEELRKECENKMHNMKLSEKDVDTIERTKMELEKHNKNKSDLENSLKYYNDKYCNEFLEFEEKNGYNHGNIDLLRSCSVGVVLAVGAAIQASDVSRVFMLPHNLMWLYLAIPGACIGYTLKREYTLSSRWNKFINMPYSENL</sequence>
<dbReference type="EMBL" id="LT906555">
    <property type="protein sequence ID" value="SNW62362.1"/>
    <property type="molecule type" value="Genomic_DNA"/>
</dbReference>
<keyword evidence="2" id="KW-0812">Transmembrane</keyword>
<gene>
    <name evidence="2" type="ORF">ORPV_458</name>
</gene>
<keyword evidence="3" id="KW-1185">Reference proteome</keyword>
<organism evidence="2">
    <name type="scientific">Orpheovirus IHUMI-LCC2</name>
    <dbReference type="NCBI Taxonomy" id="2023057"/>
    <lineage>
        <taxon>Viruses</taxon>
        <taxon>Varidnaviria</taxon>
        <taxon>Bamfordvirae</taxon>
        <taxon>Nucleocytoviricota</taxon>
        <taxon>Megaviricetes</taxon>
        <taxon>Pimascovirales</taxon>
        <taxon>Ocovirineae</taxon>
        <taxon>Orpheoviridae</taxon>
        <taxon>Alphaorpheovirus</taxon>
        <taxon>Alphaorpheovirus massiliense</taxon>
    </lineage>
</organism>
<dbReference type="KEGG" id="vg:35382248"/>
<dbReference type="RefSeq" id="YP_009448664.1">
    <property type="nucleotide sequence ID" value="NC_036594.1"/>
</dbReference>
<evidence type="ECO:0000256" key="1">
    <source>
        <dbReference type="SAM" id="Coils"/>
    </source>
</evidence>
<dbReference type="GeneID" id="35382248"/>
<keyword evidence="2" id="KW-0472">Membrane</keyword>
<evidence type="ECO:0000313" key="2">
    <source>
        <dbReference type="EMBL" id="SNW62362.1"/>
    </source>
</evidence>
<reference evidence="2" key="1">
    <citation type="submission" date="2017-08" db="EMBL/GenBank/DDBJ databases">
        <authorList>
            <consortium name="Urmite Genomes"/>
        </authorList>
    </citation>
    <scope>NUCLEOTIDE SEQUENCE [LARGE SCALE GENOMIC DNA]</scope>
    <source>
        <strain evidence="2">IHUMI-LCC2</strain>
    </source>
</reference>
<accession>A0A2I2L489</accession>
<feature type="coiled-coil region" evidence="1">
    <location>
        <begin position="88"/>
        <end position="149"/>
    </location>
</feature>
<evidence type="ECO:0000313" key="3">
    <source>
        <dbReference type="Proteomes" id="UP000236316"/>
    </source>
</evidence>
<proteinExistence type="predicted"/>